<reference evidence="9" key="1">
    <citation type="submission" date="2020-01" db="EMBL/GenBank/DDBJ databases">
        <title>Insect and environment-associated Actinomycetes.</title>
        <authorList>
            <person name="Currrie C."/>
            <person name="Chevrette M."/>
            <person name="Carlson C."/>
            <person name="Stubbendieck R."/>
            <person name="Wendt-Pienkowski E."/>
        </authorList>
    </citation>
    <scope>NUCLEOTIDE SEQUENCE</scope>
    <source>
        <strain evidence="9">SID14436</strain>
    </source>
</reference>
<dbReference type="GO" id="GO:0006950">
    <property type="term" value="P:response to stress"/>
    <property type="evidence" value="ECO:0007669"/>
    <property type="project" value="UniProtKB-ARBA"/>
</dbReference>
<gene>
    <name evidence="9" type="ORF">G3I53_26595</name>
</gene>
<dbReference type="CDD" id="cd06171">
    <property type="entry name" value="Sigma70_r4"/>
    <property type="match status" value="1"/>
</dbReference>
<dbReference type="EMBL" id="JAAGMD010000731">
    <property type="protein sequence ID" value="NEA89517.1"/>
    <property type="molecule type" value="Genomic_DNA"/>
</dbReference>
<dbReference type="GO" id="GO:0003677">
    <property type="term" value="F:DNA binding"/>
    <property type="evidence" value="ECO:0007669"/>
    <property type="project" value="UniProtKB-KW"/>
</dbReference>
<comment type="caution">
    <text evidence="9">The sequence shown here is derived from an EMBL/GenBank/DDBJ whole genome shotgun (WGS) entry which is preliminary data.</text>
</comment>
<keyword evidence="2 6" id="KW-0805">Transcription regulation</keyword>
<dbReference type="Gene3D" id="1.10.10.10">
    <property type="entry name" value="Winged helix-like DNA-binding domain superfamily/Winged helix DNA-binding domain"/>
    <property type="match status" value="1"/>
</dbReference>
<dbReference type="PANTHER" id="PTHR43133:SF57">
    <property type="entry name" value="RNA POLYMERASE SIGMA-70 FACTOR"/>
    <property type="match status" value="1"/>
</dbReference>
<evidence type="ECO:0000256" key="6">
    <source>
        <dbReference type="RuleBase" id="RU000716"/>
    </source>
</evidence>
<dbReference type="SUPFAM" id="SSF88946">
    <property type="entry name" value="Sigma2 domain of RNA polymerase sigma factors"/>
    <property type="match status" value="1"/>
</dbReference>
<organism evidence="9">
    <name type="scientific">Streptomyces sp. SID14436</name>
    <dbReference type="NCBI Taxonomy" id="2706070"/>
    <lineage>
        <taxon>Bacteria</taxon>
        <taxon>Bacillati</taxon>
        <taxon>Actinomycetota</taxon>
        <taxon>Actinomycetes</taxon>
        <taxon>Kitasatosporales</taxon>
        <taxon>Streptomycetaceae</taxon>
        <taxon>Streptomyces</taxon>
    </lineage>
</organism>
<feature type="domain" description="RNA polymerase sigma-70 region 2" evidence="7">
    <location>
        <begin position="30"/>
        <end position="96"/>
    </location>
</feature>
<dbReference type="InterPro" id="IPR007627">
    <property type="entry name" value="RNA_pol_sigma70_r2"/>
</dbReference>
<dbReference type="InterPro" id="IPR036388">
    <property type="entry name" value="WH-like_DNA-bd_sf"/>
</dbReference>
<evidence type="ECO:0000313" key="9">
    <source>
        <dbReference type="EMBL" id="NEA89517.1"/>
    </source>
</evidence>
<evidence type="ECO:0000256" key="2">
    <source>
        <dbReference type="ARBA" id="ARBA00023015"/>
    </source>
</evidence>
<dbReference type="PANTHER" id="PTHR43133">
    <property type="entry name" value="RNA POLYMERASE ECF-TYPE SIGMA FACTO"/>
    <property type="match status" value="1"/>
</dbReference>
<feature type="domain" description="RNA polymerase sigma factor 70 region 4 type 2" evidence="8">
    <location>
        <begin position="133"/>
        <end position="184"/>
    </location>
</feature>
<name>A0A6G3R252_9ACTN</name>
<dbReference type="Gene3D" id="1.10.1740.10">
    <property type="match status" value="1"/>
</dbReference>
<dbReference type="RefSeq" id="WP_164338585.1">
    <property type="nucleotide sequence ID" value="NZ_JAAGMD010000731.1"/>
</dbReference>
<evidence type="ECO:0000259" key="8">
    <source>
        <dbReference type="Pfam" id="PF08281"/>
    </source>
</evidence>
<evidence type="ECO:0000259" key="7">
    <source>
        <dbReference type="Pfam" id="PF04542"/>
    </source>
</evidence>
<dbReference type="GO" id="GO:0016987">
    <property type="term" value="F:sigma factor activity"/>
    <property type="evidence" value="ECO:0007669"/>
    <property type="project" value="UniProtKB-KW"/>
</dbReference>
<evidence type="ECO:0000256" key="4">
    <source>
        <dbReference type="ARBA" id="ARBA00023125"/>
    </source>
</evidence>
<dbReference type="InterPro" id="IPR013249">
    <property type="entry name" value="RNA_pol_sigma70_r4_t2"/>
</dbReference>
<evidence type="ECO:0000256" key="5">
    <source>
        <dbReference type="ARBA" id="ARBA00023163"/>
    </source>
</evidence>
<dbReference type="PROSITE" id="PS01063">
    <property type="entry name" value="SIGMA70_ECF"/>
    <property type="match status" value="1"/>
</dbReference>
<proteinExistence type="inferred from homology"/>
<evidence type="ECO:0000256" key="1">
    <source>
        <dbReference type="ARBA" id="ARBA00010641"/>
    </source>
</evidence>
<protein>
    <recommendedName>
        <fullName evidence="6">RNA polymerase sigma factor</fullName>
    </recommendedName>
</protein>
<dbReference type="NCBIfam" id="TIGR02937">
    <property type="entry name" value="sigma70-ECF"/>
    <property type="match status" value="1"/>
</dbReference>
<evidence type="ECO:0000256" key="3">
    <source>
        <dbReference type="ARBA" id="ARBA00023082"/>
    </source>
</evidence>
<sequence length="193" mass="21718">MSLQTGRGTTPEPAWLARARTGDREAFAHLYREHYAFVYRYLLCRTRDRHLAEDLTQEVFARALRGIGGFAWRGTDPVAWLTTIARNLHLDEVGRSRTRWETLVPEFRDPEQPGPGTESLVLRELDAVEAGETVRRALRTLAPPQRHCVELRFLGGLSAEETAHAMGRTVGAVKALTHRAMHKLRWAAGAVPS</sequence>
<dbReference type="InterPro" id="IPR000838">
    <property type="entry name" value="RNA_pol_sigma70_ECF_CS"/>
</dbReference>
<dbReference type="InterPro" id="IPR013325">
    <property type="entry name" value="RNA_pol_sigma_r2"/>
</dbReference>
<keyword evidence="5 6" id="KW-0804">Transcription</keyword>
<keyword evidence="3 6" id="KW-0731">Sigma factor</keyword>
<dbReference type="AlphaFoldDB" id="A0A6G3R252"/>
<dbReference type="InterPro" id="IPR014284">
    <property type="entry name" value="RNA_pol_sigma-70_dom"/>
</dbReference>
<dbReference type="SUPFAM" id="SSF88659">
    <property type="entry name" value="Sigma3 and sigma4 domains of RNA polymerase sigma factors"/>
    <property type="match status" value="1"/>
</dbReference>
<comment type="similarity">
    <text evidence="1 6">Belongs to the sigma-70 factor family. ECF subfamily.</text>
</comment>
<dbReference type="InterPro" id="IPR039425">
    <property type="entry name" value="RNA_pol_sigma-70-like"/>
</dbReference>
<accession>A0A6G3R252</accession>
<dbReference type="Pfam" id="PF04542">
    <property type="entry name" value="Sigma70_r2"/>
    <property type="match status" value="1"/>
</dbReference>
<dbReference type="GO" id="GO:0006352">
    <property type="term" value="P:DNA-templated transcription initiation"/>
    <property type="evidence" value="ECO:0007669"/>
    <property type="project" value="InterPro"/>
</dbReference>
<dbReference type="Pfam" id="PF08281">
    <property type="entry name" value="Sigma70_r4_2"/>
    <property type="match status" value="1"/>
</dbReference>
<dbReference type="InterPro" id="IPR013324">
    <property type="entry name" value="RNA_pol_sigma_r3/r4-like"/>
</dbReference>
<keyword evidence="4 6" id="KW-0238">DNA-binding</keyword>